<feature type="region of interest" description="Disordered" evidence="1">
    <location>
        <begin position="1"/>
        <end position="80"/>
    </location>
</feature>
<organism evidence="2 3">
    <name type="scientific">Popillia japonica</name>
    <name type="common">Japanese beetle</name>
    <dbReference type="NCBI Taxonomy" id="7064"/>
    <lineage>
        <taxon>Eukaryota</taxon>
        <taxon>Metazoa</taxon>
        <taxon>Ecdysozoa</taxon>
        <taxon>Arthropoda</taxon>
        <taxon>Hexapoda</taxon>
        <taxon>Insecta</taxon>
        <taxon>Pterygota</taxon>
        <taxon>Neoptera</taxon>
        <taxon>Endopterygota</taxon>
        <taxon>Coleoptera</taxon>
        <taxon>Polyphaga</taxon>
        <taxon>Scarabaeiformia</taxon>
        <taxon>Scarabaeidae</taxon>
        <taxon>Rutelinae</taxon>
        <taxon>Popillia</taxon>
    </lineage>
</organism>
<feature type="compositionally biased region" description="Basic residues" evidence="1">
    <location>
        <begin position="35"/>
        <end position="49"/>
    </location>
</feature>
<protein>
    <submittedName>
        <fullName evidence="2">Uncharacterized protein</fullName>
    </submittedName>
</protein>
<comment type="caution">
    <text evidence="2">The sequence shown here is derived from an EMBL/GenBank/DDBJ whole genome shotgun (WGS) entry which is preliminary data.</text>
</comment>
<feature type="compositionally biased region" description="Acidic residues" evidence="1">
    <location>
        <begin position="64"/>
        <end position="76"/>
    </location>
</feature>
<feature type="compositionally biased region" description="Polar residues" evidence="1">
    <location>
        <begin position="22"/>
        <end position="34"/>
    </location>
</feature>
<keyword evidence="3" id="KW-1185">Reference proteome</keyword>
<accession>A0AAW1LYK7</accession>
<proteinExistence type="predicted"/>
<dbReference type="Proteomes" id="UP001458880">
    <property type="component" value="Unassembled WGS sequence"/>
</dbReference>
<feature type="compositionally biased region" description="Basic residues" evidence="1">
    <location>
        <begin position="1"/>
        <end position="21"/>
    </location>
</feature>
<reference evidence="2 3" key="1">
    <citation type="journal article" date="2024" name="BMC Genomics">
        <title>De novo assembly and annotation of Popillia japonica's genome with initial clues to its potential as an invasive pest.</title>
        <authorList>
            <person name="Cucini C."/>
            <person name="Boschi S."/>
            <person name="Funari R."/>
            <person name="Cardaioli E."/>
            <person name="Iannotti N."/>
            <person name="Marturano G."/>
            <person name="Paoli F."/>
            <person name="Bruttini M."/>
            <person name="Carapelli A."/>
            <person name="Frati F."/>
            <person name="Nardi F."/>
        </authorList>
    </citation>
    <scope>NUCLEOTIDE SEQUENCE [LARGE SCALE GENOMIC DNA]</scope>
    <source>
        <strain evidence="2">DMR45628</strain>
    </source>
</reference>
<evidence type="ECO:0000256" key="1">
    <source>
        <dbReference type="SAM" id="MobiDB-lite"/>
    </source>
</evidence>
<name>A0AAW1LYK7_POPJA</name>
<evidence type="ECO:0000313" key="3">
    <source>
        <dbReference type="Proteomes" id="UP001458880"/>
    </source>
</evidence>
<evidence type="ECO:0000313" key="2">
    <source>
        <dbReference type="EMBL" id="KAK9739456.1"/>
    </source>
</evidence>
<gene>
    <name evidence="2" type="ORF">QE152_g9048</name>
</gene>
<sequence length="134" mass="15753">MHLSHSKPKKRRIRGQNKLKQAKSNIKNKTTAKLQQKKQNKTVSRKQHKAHEDPNFSIDNDSPVLDDSEDTVEGDNEYTGCGEDYYKTIKTEDWMKCLVCGRWMHEDSSNYTDLCDLCGKHSRKYKTYLHLLKY</sequence>
<dbReference type="AlphaFoldDB" id="A0AAW1LYK7"/>
<dbReference type="EMBL" id="JASPKY010000075">
    <property type="protein sequence ID" value="KAK9739456.1"/>
    <property type="molecule type" value="Genomic_DNA"/>
</dbReference>